<evidence type="ECO:0000313" key="6">
    <source>
        <dbReference type="Proteomes" id="UP000214542"/>
    </source>
</evidence>
<dbReference type="KEGG" id="vg:4642935"/>
<dbReference type="Pfam" id="PF00782">
    <property type="entry name" value="DSPc"/>
    <property type="match status" value="1"/>
</dbReference>
<dbReference type="EMBL" id="EF125867">
    <property type="protein sequence ID" value="ABM05439.1"/>
    <property type="molecule type" value="Genomic_DNA"/>
</dbReference>
<dbReference type="InterPro" id="IPR000340">
    <property type="entry name" value="Dual-sp_phosphatase_cat-dom"/>
</dbReference>
<sequence>MFPERWYNYLQCGQVIKGSNLICFKTPLRPELFAYVTSEEDVWTTKEIVKQNPSLGAIIDLTNTFKHYDGVHFLREGLLYKKIKVPGRTLPLQNMIQEFIDTVKEFTEKCPGMLVGVHCTHGINRTGYLVCKYLIHTLGIAPQEAINRFEKARGHKIENAGYLQDLRAAKPADAATIVD</sequence>
<dbReference type="InterPro" id="IPR016130">
    <property type="entry name" value="Tyr_Pase_AS"/>
</dbReference>
<name>A1YRI5_9ABAC</name>
<dbReference type="InterPro" id="IPR029021">
    <property type="entry name" value="Prot-tyrosine_phosphatase-like"/>
</dbReference>
<gene>
    <name evidence="5" type="primary">ptp</name>
</gene>
<dbReference type="InterPro" id="IPR020422">
    <property type="entry name" value="TYR_PHOSPHATASE_DUAL_dom"/>
</dbReference>
<reference evidence="5 6" key="1">
    <citation type="journal article" date="2008" name="J. Gen. Virol.">
        <title>Genomic and host range studies of Maruca vitrata nucleopolyhedrovirus.</title>
        <authorList>
            <person name="Chen Y.R."/>
            <person name="Wu C.Y."/>
            <person name="Lee S.T."/>
            <person name="Wu Y.J."/>
            <person name="Lo C.F."/>
            <person name="Tsai M.F."/>
            <person name="Wang C.H."/>
        </authorList>
    </citation>
    <scope>NUCLEOTIDE SEQUENCE [LARGE SCALE GENOMIC DNA]</scope>
</reference>
<dbReference type="SMART" id="SM00195">
    <property type="entry name" value="DSPc"/>
    <property type="match status" value="1"/>
</dbReference>
<dbReference type="Proteomes" id="UP000214542">
    <property type="component" value="Segment"/>
</dbReference>
<feature type="domain" description="Tyrosine specific protein phosphatases" evidence="4">
    <location>
        <begin position="97"/>
        <end position="164"/>
    </location>
</feature>
<dbReference type="Gene3D" id="3.90.190.10">
    <property type="entry name" value="Protein tyrosine phosphatase superfamily"/>
    <property type="match status" value="1"/>
</dbReference>
<dbReference type="PANTHER" id="PTHR10367:SF9">
    <property type="entry name" value="DUAL-SPECIFICITY PHOSPHATASE 11 (RNA_RNP COMPLEX 1-INTERACTING)"/>
    <property type="match status" value="1"/>
</dbReference>
<keyword evidence="1" id="KW-0378">Hydrolase</keyword>
<dbReference type="GO" id="GO:0004721">
    <property type="term" value="F:phosphoprotein phosphatase activity"/>
    <property type="evidence" value="ECO:0007669"/>
    <property type="project" value="UniProtKB-KW"/>
</dbReference>
<dbReference type="InterPro" id="IPR051029">
    <property type="entry name" value="mRNA_Capping_Enz/RNA_Phosphat"/>
</dbReference>
<dbReference type="GeneID" id="4642935"/>
<evidence type="ECO:0000256" key="2">
    <source>
        <dbReference type="ARBA" id="ARBA00022912"/>
    </source>
</evidence>
<dbReference type="PROSITE" id="PS00383">
    <property type="entry name" value="TYR_PHOSPHATASE_1"/>
    <property type="match status" value="1"/>
</dbReference>
<evidence type="ECO:0000259" key="4">
    <source>
        <dbReference type="PROSITE" id="PS50056"/>
    </source>
</evidence>
<dbReference type="GO" id="GO:0004651">
    <property type="term" value="F:polynucleotide 5'-phosphatase activity"/>
    <property type="evidence" value="ECO:0007669"/>
    <property type="project" value="TreeGrafter"/>
</dbReference>
<dbReference type="PANTHER" id="PTHR10367">
    <property type="entry name" value="MRNA-CAPPING ENZYME"/>
    <property type="match status" value="1"/>
</dbReference>
<dbReference type="PROSITE" id="PS50056">
    <property type="entry name" value="TYR_PHOSPHATASE_2"/>
    <property type="match status" value="1"/>
</dbReference>
<keyword evidence="2" id="KW-0904">Protein phosphatase</keyword>
<dbReference type="InterPro" id="IPR000387">
    <property type="entry name" value="Tyr_Pase_dom"/>
</dbReference>
<organism evidence="5 6">
    <name type="scientific">Maruca vitrata nucleopolyhedrovirus</name>
    <dbReference type="NCBI Taxonomy" id="1307954"/>
    <lineage>
        <taxon>Viruses</taxon>
        <taxon>Viruses incertae sedis</taxon>
        <taxon>Naldaviricetes</taxon>
        <taxon>Lefavirales</taxon>
        <taxon>Baculoviridae</taxon>
        <taxon>Alphabaculovirus</taxon>
        <taxon>Alphabaculovirus mavitratae</taxon>
    </lineage>
</organism>
<dbReference type="OrthoDB" id="10871at10239"/>
<feature type="domain" description="Tyrosine-protein phosphatase" evidence="3">
    <location>
        <begin position="24"/>
        <end position="175"/>
    </location>
</feature>
<proteinExistence type="predicted"/>
<evidence type="ECO:0000256" key="1">
    <source>
        <dbReference type="ARBA" id="ARBA00022801"/>
    </source>
</evidence>
<protein>
    <submittedName>
        <fullName evidence="5">Protein tyrosine phosphatase; PTP</fullName>
    </submittedName>
</protein>
<evidence type="ECO:0000259" key="3">
    <source>
        <dbReference type="PROSITE" id="PS50054"/>
    </source>
</evidence>
<evidence type="ECO:0000313" key="5">
    <source>
        <dbReference type="EMBL" id="ABM05439.1"/>
    </source>
</evidence>
<dbReference type="SUPFAM" id="SSF52799">
    <property type="entry name" value="(Phosphotyrosine protein) phosphatases II"/>
    <property type="match status" value="1"/>
</dbReference>
<dbReference type="PROSITE" id="PS50054">
    <property type="entry name" value="TYR_PHOSPHATASE_DUAL"/>
    <property type="match status" value="1"/>
</dbReference>
<dbReference type="RefSeq" id="YP_950853.1">
    <property type="nucleotide sequence ID" value="NC_008725.1"/>
</dbReference>
<accession>A1YRI5</accession>
<keyword evidence="6" id="KW-1185">Reference proteome</keyword>